<accession>A0A431VDN3</accession>
<keyword evidence="3 4" id="KW-0143">Chaperone</keyword>
<comment type="function">
    <text evidence="4">Chaperone for NapA, the catalytic subunit of the periplasmic nitrate reductase. It binds directly and specifically to the twin-arginine signal peptide of NapA, preventing premature interaction with the Tat translocase and premature export.</text>
</comment>
<comment type="caution">
    <text evidence="5">The sequence shown here is derived from an EMBL/GenBank/DDBJ whole genome shotgun (WGS) entry which is preliminary data.</text>
</comment>
<dbReference type="Gene3D" id="3.30.70.920">
    <property type="match status" value="1"/>
</dbReference>
<dbReference type="HAMAP" id="MF_02200">
    <property type="entry name" value="NapD"/>
    <property type="match status" value="1"/>
</dbReference>
<dbReference type="GO" id="GO:0005048">
    <property type="term" value="F:signal sequence binding"/>
    <property type="evidence" value="ECO:0007669"/>
    <property type="project" value="UniProtKB-UniRule"/>
</dbReference>
<proteinExistence type="inferred from homology"/>
<comment type="subunit">
    <text evidence="4">Interacts with the cytoplasmic NapA precursor.</text>
</comment>
<reference evidence="5 6" key="1">
    <citation type="submission" date="2018-12" db="EMBL/GenBank/DDBJ databases">
        <authorList>
            <person name="Yang Y."/>
        </authorList>
    </citation>
    <scope>NUCLEOTIDE SEQUENCE [LARGE SCALE GENOMIC DNA]</scope>
    <source>
        <strain evidence="5 6">L-25-5w-1</strain>
    </source>
</reference>
<dbReference type="EMBL" id="RXMA01000020">
    <property type="protein sequence ID" value="RTR17278.1"/>
    <property type="molecule type" value="Genomic_DNA"/>
</dbReference>
<gene>
    <name evidence="4" type="primary">napD</name>
    <name evidence="5" type="ORF">EJ903_18505</name>
</gene>
<comment type="similarity">
    <text evidence="4">Belongs to the NapD family.</text>
</comment>
<dbReference type="GO" id="GO:0051224">
    <property type="term" value="P:negative regulation of protein transport"/>
    <property type="evidence" value="ECO:0007669"/>
    <property type="project" value="UniProtKB-UniRule"/>
</dbReference>
<dbReference type="AlphaFoldDB" id="A0A431VDN3"/>
<dbReference type="OrthoDB" id="7306089at2"/>
<dbReference type="Pfam" id="PF03927">
    <property type="entry name" value="NapD"/>
    <property type="match status" value="1"/>
</dbReference>
<organism evidence="5 6">
    <name type="scientific">Azospirillum griseum</name>
    <dbReference type="NCBI Taxonomy" id="2496639"/>
    <lineage>
        <taxon>Bacteria</taxon>
        <taxon>Pseudomonadati</taxon>
        <taxon>Pseudomonadota</taxon>
        <taxon>Alphaproteobacteria</taxon>
        <taxon>Rhodospirillales</taxon>
        <taxon>Azospirillaceae</taxon>
        <taxon>Azospirillum</taxon>
    </lineage>
</organism>
<evidence type="ECO:0000313" key="6">
    <source>
        <dbReference type="Proteomes" id="UP000277007"/>
    </source>
</evidence>
<keyword evidence="6" id="KW-1185">Reference proteome</keyword>
<keyword evidence="2 4" id="KW-0963">Cytoplasm</keyword>
<dbReference type="InterPro" id="IPR005623">
    <property type="entry name" value="Chaperone_NapD_NO3_reduct"/>
</dbReference>
<dbReference type="GO" id="GO:0005737">
    <property type="term" value="C:cytoplasm"/>
    <property type="evidence" value="ECO:0007669"/>
    <property type="project" value="UniProtKB-SubCell"/>
</dbReference>
<dbReference type="PANTHER" id="PTHR38603">
    <property type="entry name" value="CHAPERONE NAPD"/>
    <property type="match status" value="1"/>
</dbReference>
<sequence>MARTPEIHISSLIVQHDPARTDAIRDAASGIDGLEWCAAENGKAIVTLVTPTAHAVLDHIDALNALPGVHTATMVYHHCEPADAIDAPLS</sequence>
<dbReference type="PANTHER" id="PTHR38603:SF1">
    <property type="entry name" value="CHAPERONE NAPD"/>
    <property type="match status" value="1"/>
</dbReference>
<evidence type="ECO:0000256" key="3">
    <source>
        <dbReference type="ARBA" id="ARBA00023186"/>
    </source>
</evidence>
<evidence type="ECO:0000256" key="1">
    <source>
        <dbReference type="ARBA" id="ARBA00004496"/>
    </source>
</evidence>
<name>A0A431VDN3_9PROT</name>
<comment type="subcellular location">
    <subcellularLocation>
        <location evidence="1 4">Cytoplasm</location>
    </subcellularLocation>
</comment>
<evidence type="ECO:0000256" key="4">
    <source>
        <dbReference type="HAMAP-Rule" id="MF_02200"/>
    </source>
</evidence>
<evidence type="ECO:0000313" key="5">
    <source>
        <dbReference type="EMBL" id="RTR17278.1"/>
    </source>
</evidence>
<evidence type="ECO:0000256" key="2">
    <source>
        <dbReference type="ARBA" id="ARBA00022490"/>
    </source>
</evidence>
<dbReference type="Proteomes" id="UP000277007">
    <property type="component" value="Unassembled WGS sequence"/>
</dbReference>
<protein>
    <recommendedName>
        <fullName evidence="4">Chaperone NapD</fullName>
    </recommendedName>
    <alternativeName>
        <fullName evidence="4">NapA signal peptide-binding chaperone NapD</fullName>
    </alternativeName>
</protein>